<dbReference type="SFLD" id="SFLDG00055">
    <property type="entry name" value="glucarate_dehydratase"/>
    <property type="match status" value="1"/>
</dbReference>
<gene>
    <name evidence="10" type="ORF">YK48G_14250</name>
</gene>
<dbReference type="SMART" id="SM00922">
    <property type="entry name" value="MR_MLE"/>
    <property type="match status" value="1"/>
</dbReference>
<dbReference type="SUPFAM" id="SSF54826">
    <property type="entry name" value="Enolase N-terminal domain-like"/>
    <property type="match status" value="1"/>
</dbReference>
<dbReference type="Pfam" id="PF13378">
    <property type="entry name" value="MR_MLE_C"/>
    <property type="match status" value="1"/>
</dbReference>
<dbReference type="Gene3D" id="3.20.20.120">
    <property type="entry name" value="Enolase-like C-terminal domain"/>
    <property type="match status" value="1"/>
</dbReference>
<evidence type="ECO:0000256" key="3">
    <source>
        <dbReference type="ARBA" id="ARBA00005183"/>
    </source>
</evidence>
<dbReference type="Proteomes" id="UP000604765">
    <property type="component" value="Unassembled WGS sequence"/>
</dbReference>
<dbReference type="RefSeq" id="WP_203630012.1">
    <property type="nucleotide sequence ID" value="NZ_BNJR01000012.1"/>
</dbReference>
<comment type="cofactor">
    <cofactor evidence="2">
        <name>Mg(2+)</name>
        <dbReference type="ChEBI" id="CHEBI:18420"/>
    </cofactor>
</comment>
<evidence type="ECO:0000256" key="1">
    <source>
        <dbReference type="ARBA" id="ARBA00001426"/>
    </source>
</evidence>
<name>A0ABQ3VYL7_9LACO</name>
<evidence type="ECO:0000256" key="7">
    <source>
        <dbReference type="ARBA" id="ARBA00022842"/>
    </source>
</evidence>
<feature type="domain" description="Mandelate racemase/muconate lactonizing enzyme C-terminal" evidence="9">
    <location>
        <begin position="181"/>
        <end position="281"/>
    </location>
</feature>
<evidence type="ECO:0000256" key="2">
    <source>
        <dbReference type="ARBA" id="ARBA00001946"/>
    </source>
</evidence>
<accession>A0ABQ3VYL7</accession>
<evidence type="ECO:0000256" key="6">
    <source>
        <dbReference type="ARBA" id="ARBA00022723"/>
    </source>
</evidence>
<evidence type="ECO:0000256" key="4">
    <source>
        <dbReference type="ARBA" id="ARBA00009938"/>
    </source>
</evidence>
<keyword evidence="7" id="KW-0460">Magnesium</keyword>
<dbReference type="Gene3D" id="3.30.390.10">
    <property type="entry name" value="Enolase-like, N-terminal domain"/>
    <property type="match status" value="1"/>
</dbReference>
<comment type="caution">
    <text evidence="10">The sequence shown here is derived from an EMBL/GenBank/DDBJ whole genome shotgun (WGS) entry which is preliminary data.</text>
</comment>
<dbReference type="InterPro" id="IPR029017">
    <property type="entry name" value="Enolase-like_N"/>
</dbReference>
<dbReference type="SFLD" id="SFLDS00001">
    <property type="entry name" value="Enolase"/>
    <property type="match status" value="1"/>
</dbReference>
<keyword evidence="8" id="KW-0456">Lyase</keyword>
<dbReference type="EMBL" id="BNJR01000012">
    <property type="protein sequence ID" value="GHP14000.1"/>
    <property type="molecule type" value="Genomic_DNA"/>
</dbReference>
<organism evidence="10 11">
    <name type="scientific">Lentilactobacillus fungorum</name>
    <dbReference type="NCBI Taxonomy" id="2201250"/>
    <lineage>
        <taxon>Bacteria</taxon>
        <taxon>Bacillati</taxon>
        <taxon>Bacillota</taxon>
        <taxon>Bacilli</taxon>
        <taxon>Lactobacillales</taxon>
        <taxon>Lactobacillaceae</taxon>
        <taxon>Lentilactobacillus</taxon>
    </lineage>
</organism>
<evidence type="ECO:0000256" key="8">
    <source>
        <dbReference type="ARBA" id="ARBA00023239"/>
    </source>
</evidence>
<comment type="catalytic activity">
    <reaction evidence="1">
        <text>D-glucarate = 5-dehydro-4-deoxy-D-glucarate + H2O</text>
        <dbReference type="Rhea" id="RHEA:14573"/>
        <dbReference type="ChEBI" id="CHEBI:15377"/>
        <dbReference type="ChEBI" id="CHEBI:30612"/>
        <dbReference type="ChEBI" id="CHEBI:42819"/>
        <dbReference type="EC" id="4.2.1.40"/>
    </reaction>
</comment>
<dbReference type="EC" id="4.2.1.40" evidence="5"/>
<proteinExistence type="inferred from homology"/>
<dbReference type="InterPro" id="IPR029065">
    <property type="entry name" value="Enolase_C-like"/>
</dbReference>
<evidence type="ECO:0000313" key="11">
    <source>
        <dbReference type="Proteomes" id="UP000604765"/>
    </source>
</evidence>
<protein>
    <recommendedName>
        <fullName evidence="5">glucarate dehydratase</fullName>
        <ecNumber evidence="5">4.2.1.40</ecNumber>
    </recommendedName>
</protein>
<evidence type="ECO:0000256" key="5">
    <source>
        <dbReference type="ARBA" id="ARBA00011973"/>
    </source>
</evidence>
<evidence type="ECO:0000259" key="9">
    <source>
        <dbReference type="SMART" id="SM00922"/>
    </source>
</evidence>
<sequence length="442" mass="48887">MTIPIIRKMDVIPVAGYDSMLLNLSGAHGPFFTRNLVVLTTDRETVGVGEVPGGEKITQVLMASKYLVIGKPLGDYKQVLQAIKRQFGNLDVAGRGNQTFDQRVTIHAITAVETAFLDLLGQFLHVPVAALLGDGQVREKVPVLGYLFYIGDRTKTDLPYIFDDDQSDDWGKVRRQAALTPHAIVRQAKAAFQRYGFTTFKLKGGVFDGQKEVAAIKALHKAFPTAKLDLDPNGSWSLKQAITYAKALKGILTYIEDPCGAEDGFSGREILAEFQKATFMPTATNMVDTDWRQMRHAISLNSISIPLADPHFWTMAGSVRVAQLCHEFGLHWGIHSNNHFDISLAMAANAAAAAPGDIDAIDTHWIWQDGQALTKHPYQIKNGTLTVSKTNEGLGVEIDWDAINKAHQLYVTHQLGARDDAKAMQYLIPNWQYDPHRPALVR</sequence>
<dbReference type="PANTHER" id="PTHR48080">
    <property type="entry name" value="D-GALACTONATE DEHYDRATASE-RELATED"/>
    <property type="match status" value="1"/>
</dbReference>
<reference evidence="10 11" key="1">
    <citation type="journal article" date="2021" name="Int. J. Syst. Evol. Microbiol.">
        <title>Lentilactobacillus fungorum sp. nov., isolated from spent mushroom substrates.</title>
        <authorList>
            <person name="Tohno M."/>
            <person name="Tanizawa Y."/>
            <person name="Kojima Y."/>
            <person name="Sakamoto M."/>
            <person name="Ohkuma M."/>
            <person name="Kobayashi H."/>
        </authorList>
    </citation>
    <scope>NUCLEOTIDE SEQUENCE [LARGE SCALE GENOMIC DNA]</scope>
    <source>
        <strain evidence="10 11">YK48G</strain>
    </source>
</reference>
<dbReference type="SUPFAM" id="SSF51604">
    <property type="entry name" value="Enolase C-terminal domain-like"/>
    <property type="match status" value="1"/>
</dbReference>
<dbReference type="InterPro" id="IPR034598">
    <property type="entry name" value="GlucD-like"/>
</dbReference>
<dbReference type="PANTHER" id="PTHR48080:SF4">
    <property type="entry name" value="GLUCARATE DEHYDRATASE"/>
    <property type="match status" value="1"/>
</dbReference>
<dbReference type="InterPro" id="IPR034593">
    <property type="entry name" value="DgoD-like"/>
</dbReference>
<comment type="pathway">
    <text evidence="3">Carbohydrate acid metabolism; D-glucarate degradation; 2,5-dioxopentanoate from D-glucarate: step 1/2.</text>
</comment>
<dbReference type="CDD" id="cd03323">
    <property type="entry name" value="D-glucarate_dehydratase"/>
    <property type="match status" value="1"/>
</dbReference>
<keyword evidence="11" id="KW-1185">Reference proteome</keyword>
<dbReference type="InterPro" id="IPR036849">
    <property type="entry name" value="Enolase-like_C_sf"/>
</dbReference>
<comment type="similarity">
    <text evidence="4">Belongs to the mandelate racemase/muconate lactonizing enzyme family. GlucD subfamily.</text>
</comment>
<keyword evidence="6" id="KW-0479">Metal-binding</keyword>
<dbReference type="InterPro" id="IPR013342">
    <property type="entry name" value="Mandelate_racemase_C"/>
</dbReference>
<evidence type="ECO:0000313" key="10">
    <source>
        <dbReference type="EMBL" id="GHP14000.1"/>
    </source>
</evidence>